<evidence type="ECO:0000256" key="7">
    <source>
        <dbReference type="ARBA" id="ARBA00022475"/>
    </source>
</evidence>
<dbReference type="PANTHER" id="PTHR43298">
    <property type="entry name" value="MULTIDRUG RESISTANCE PROTEIN NORM-RELATED"/>
    <property type="match status" value="1"/>
</dbReference>
<reference evidence="14" key="2">
    <citation type="submission" date="2021-04" db="EMBL/GenBank/DDBJ databases">
        <authorList>
            <person name="Gilroy R."/>
        </authorList>
    </citation>
    <scope>NUCLEOTIDE SEQUENCE</scope>
    <source>
        <strain evidence="14">CHK179-7159</strain>
    </source>
</reference>
<organism evidence="14 15">
    <name type="scientific">Candidatus Eisenbergiella merdipullorum</name>
    <dbReference type="NCBI Taxonomy" id="2838553"/>
    <lineage>
        <taxon>Bacteria</taxon>
        <taxon>Bacillati</taxon>
        <taxon>Bacillota</taxon>
        <taxon>Clostridia</taxon>
        <taxon>Lachnospirales</taxon>
        <taxon>Lachnospiraceae</taxon>
        <taxon>Eisenbergiella</taxon>
    </lineage>
</organism>
<feature type="transmembrane region" description="Helical" evidence="13">
    <location>
        <begin position="417"/>
        <end position="438"/>
    </location>
</feature>
<name>A0A9D2I4J9_9FIRM</name>
<keyword evidence="6" id="KW-0050">Antiport</keyword>
<gene>
    <name evidence="14" type="ORF">H9717_02285</name>
</gene>
<evidence type="ECO:0000256" key="8">
    <source>
        <dbReference type="ARBA" id="ARBA00022692"/>
    </source>
</evidence>
<feature type="transmembrane region" description="Helical" evidence="13">
    <location>
        <begin position="191"/>
        <end position="212"/>
    </location>
</feature>
<evidence type="ECO:0000313" key="15">
    <source>
        <dbReference type="Proteomes" id="UP000886858"/>
    </source>
</evidence>
<accession>A0A9D2I4J9</accession>
<dbReference type="InterPro" id="IPR050222">
    <property type="entry name" value="MATE_MdtK"/>
</dbReference>
<keyword evidence="7" id="KW-1003">Cell membrane</keyword>
<dbReference type="AlphaFoldDB" id="A0A9D2I4J9"/>
<comment type="similarity">
    <text evidence="3">Belongs to the multi antimicrobial extrusion (MATE) (TC 2.A.66.1) family.</text>
</comment>
<dbReference type="CDD" id="cd13138">
    <property type="entry name" value="MATE_yoeA_like"/>
    <property type="match status" value="1"/>
</dbReference>
<dbReference type="GO" id="GO:0006811">
    <property type="term" value="P:monoatomic ion transport"/>
    <property type="evidence" value="ECO:0007669"/>
    <property type="project" value="UniProtKB-KW"/>
</dbReference>
<dbReference type="GO" id="GO:0015297">
    <property type="term" value="F:antiporter activity"/>
    <property type="evidence" value="ECO:0007669"/>
    <property type="project" value="UniProtKB-KW"/>
</dbReference>
<evidence type="ECO:0000313" key="14">
    <source>
        <dbReference type="EMBL" id="HJA91942.1"/>
    </source>
</evidence>
<comment type="caution">
    <text evidence="14">The sequence shown here is derived from an EMBL/GenBank/DDBJ whole genome shotgun (WGS) entry which is preliminary data.</text>
</comment>
<keyword evidence="9 13" id="KW-1133">Transmembrane helix</keyword>
<dbReference type="InterPro" id="IPR002528">
    <property type="entry name" value="MATE_fam"/>
</dbReference>
<dbReference type="InterPro" id="IPR048279">
    <property type="entry name" value="MdtK-like"/>
</dbReference>
<dbReference type="PANTHER" id="PTHR43298:SF2">
    <property type="entry name" value="FMN_FAD EXPORTER YEEO-RELATED"/>
    <property type="match status" value="1"/>
</dbReference>
<dbReference type="PIRSF" id="PIRSF006603">
    <property type="entry name" value="DinF"/>
    <property type="match status" value="1"/>
</dbReference>
<feature type="transmembrane region" description="Helical" evidence="13">
    <location>
        <begin position="135"/>
        <end position="152"/>
    </location>
</feature>
<evidence type="ECO:0000256" key="4">
    <source>
        <dbReference type="ARBA" id="ARBA00020268"/>
    </source>
</evidence>
<feature type="transmembrane region" description="Helical" evidence="13">
    <location>
        <begin position="256"/>
        <end position="277"/>
    </location>
</feature>
<sequence length="451" mass="48900">MAQMDLTQGNITKTLLKFALPMICGNLLQQLYNVADTLIVGRFLGADALAAVGSAYTLMTFLTSIQLGMSMGSGAMFSIRYGEGNEKQLKEDMFVSFVMIAAITIVINVLVFVFLDGILHLLSVPQEVYGLMREYLWVIFWGIGGTFLYNYYASLLRAVGNSVAPLIFLGISAVINIVLDLYFVISCGWGVAGAAFATILAQWLSGVGLLLYKILKCPGLRVGKAHMRITGETLREVAGSSVLTCLQQSVMNLGILMVQGLVNSFGAAVMAAFAAAVKIDSFAYMPLQDFGNAFSTFIAQNHGAKKEKRIREGIRCGVRTAVIFALCVSAVVVIFAREFLLIFIRPEETEILAIGVSYLRVVGAFYVGIGGLFLLYGLYRAIERPGMSLVLTVISLGTRVVLAYVLSAVPAFGVLGIWWAVPIGWALADVVGAAYYGYLRKRKEEPAKISI</sequence>
<keyword evidence="5" id="KW-0813">Transport</keyword>
<evidence type="ECO:0000256" key="5">
    <source>
        <dbReference type="ARBA" id="ARBA00022448"/>
    </source>
</evidence>
<evidence type="ECO:0000256" key="12">
    <source>
        <dbReference type="ARBA" id="ARBA00031636"/>
    </source>
</evidence>
<protein>
    <recommendedName>
        <fullName evidence="4">Probable multidrug resistance protein NorM</fullName>
    </recommendedName>
    <alternativeName>
        <fullName evidence="12">Multidrug-efflux transporter</fullName>
    </alternativeName>
</protein>
<evidence type="ECO:0000256" key="1">
    <source>
        <dbReference type="ARBA" id="ARBA00003408"/>
    </source>
</evidence>
<evidence type="ECO:0000256" key="11">
    <source>
        <dbReference type="ARBA" id="ARBA00023136"/>
    </source>
</evidence>
<feature type="transmembrane region" description="Helical" evidence="13">
    <location>
        <begin position="389"/>
        <end position="411"/>
    </location>
</feature>
<dbReference type="NCBIfam" id="TIGR00797">
    <property type="entry name" value="matE"/>
    <property type="match status" value="1"/>
</dbReference>
<reference evidence="14" key="1">
    <citation type="journal article" date="2021" name="PeerJ">
        <title>Extensive microbial diversity within the chicken gut microbiome revealed by metagenomics and culture.</title>
        <authorList>
            <person name="Gilroy R."/>
            <person name="Ravi A."/>
            <person name="Getino M."/>
            <person name="Pursley I."/>
            <person name="Horton D.L."/>
            <person name="Alikhan N.F."/>
            <person name="Baker D."/>
            <person name="Gharbi K."/>
            <person name="Hall N."/>
            <person name="Watson M."/>
            <person name="Adriaenssens E.M."/>
            <person name="Foster-Nyarko E."/>
            <person name="Jarju S."/>
            <person name="Secka A."/>
            <person name="Antonio M."/>
            <person name="Oren A."/>
            <person name="Chaudhuri R.R."/>
            <person name="La Ragione R."/>
            <person name="Hildebrand F."/>
            <person name="Pallen M.J."/>
        </authorList>
    </citation>
    <scope>NUCLEOTIDE SEQUENCE</scope>
    <source>
        <strain evidence="14">CHK179-7159</strain>
    </source>
</reference>
<evidence type="ECO:0000256" key="2">
    <source>
        <dbReference type="ARBA" id="ARBA00004651"/>
    </source>
</evidence>
<dbReference type="EMBL" id="DWYY01000028">
    <property type="protein sequence ID" value="HJA91942.1"/>
    <property type="molecule type" value="Genomic_DNA"/>
</dbReference>
<feature type="transmembrane region" description="Helical" evidence="13">
    <location>
        <begin position="93"/>
        <end position="115"/>
    </location>
</feature>
<feature type="transmembrane region" description="Helical" evidence="13">
    <location>
        <begin position="356"/>
        <end position="377"/>
    </location>
</feature>
<evidence type="ECO:0000256" key="3">
    <source>
        <dbReference type="ARBA" id="ARBA00010199"/>
    </source>
</evidence>
<comment type="function">
    <text evidence="1">Multidrug efflux pump.</text>
</comment>
<evidence type="ECO:0000256" key="13">
    <source>
        <dbReference type="SAM" id="Phobius"/>
    </source>
</evidence>
<keyword evidence="8 13" id="KW-0812">Transmembrane</keyword>
<keyword evidence="11 13" id="KW-0472">Membrane</keyword>
<dbReference type="GO" id="GO:0005886">
    <property type="term" value="C:plasma membrane"/>
    <property type="evidence" value="ECO:0007669"/>
    <property type="project" value="UniProtKB-SubCell"/>
</dbReference>
<evidence type="ECO:0000256" key="6">
    <source>
        <dbReference type="ARBA" id="ARBA00022449"/>
    </source>
</evidence>
<feature type="transmembrane region" description="Helical" evidence="13">
    <location>
        <begin position="48"/>
        <end position="72"/>
    </location>
</feature>
<evidence type="ECO:0000256" key="10">
    <source>
        <dbReference type="ARBA" id="ARBA00023065"/>
    </source>
</evidence>
<feature type="transmembrane region" description="Helical" evidence="13">
    <location>
        <begin position="164"/>
        <end position="185"/>
    </location>
</feature>
<dbReference type="Pfam" id="PF01554">
    <property type="entry name" value="MatE"/>
    <property type="match status" value="2"/>
</dbReference>
<keyword evidence="10" id="KW-0406">Ion transport</keyword>
<dbReference type="Proteomes" id="UP000886858">
    <property type="component" value="Unassembled WGS sequence"/>
</dbReference>
<proteinExistence type="inferred from homology"/>
<feature type="transmembrane region" description="Helical" evidence="13">
    <location>
        <begin position="316"/>
        <end position="336"/>
    </location>
</feature>
<dbReference type="GO" id="GO:0042910">
    <property type="term" value="F:xenobiotic transmembrane transporter activity"/>
    <property type="evidence" value="ECO:0007669"/>
    <property type="project" value="InterPro"/>
</dbReference>
<evidence type="ECO:0000256" key="9">
    <source>
        <dbReference type="ARBA" id="ARBA00022989"/>
    </source>
</evidence>
<comment type="subcellular location">
    <subcellularLocation>
        <location evidence="2">Cell membrane</location>
        <topology evidence="2">Multi-pass membrane protein</topology>
    </subcellularLocation>
</comment>